<name>A0A8J2YJG5_9RHOB</name>
<dbReference type="PANTHER" id="PTHR30518:SF2">
    <property type="entry name" value="ENDOLYTIC MUREIN TRANSGLYCOSYLASE"/>
    <property type="match status" value="1"/>
</dbReference>
<feature type="compositionally biased region" description="Low complexity" evidence="8">
    <location>
        <begin position="354"/>
        <end position="367"/>
    </location>
</feature>
<accession>A0A8J2YJG5</accession>
<dbReference type="CDD" id="cd08010">
    <property type="entry name" value="MltG_like"/>
    <property type="match status" value="1"/>
</dbReference>
<dbReference type="EMBL" id="BMCP01000002">
    <property type="protein sequence ID" value="GGE46892.1"/>
    <property type="molecule type" value="Genomic_DNA"/>
</dbReference>
<reference evidence="9" key="2">
    <citation type="submission" date="2020-09" db="EMBL/GenBank/DDBJ databases">
        <authorList>
            <person name="Sun Q."/>
            <person name="Sedlacek I."/>
        </authorList>
    </citation>
    <scope>NUCLEOTIDE SEQUENCE</scope>
    <source>
        <strain evidence="9">CCM 7684</strain>
    </source>
</reference>
<feature type="site" description="Important for catalytic activity" evidence="7">
    <location>
        <position position="216"/>
    </location>
</feature>
<evidence type="ECO:0000313" key="9">
    <source>
        <dbReference type="EMBL" id="GGE46892.1"/>
    </source>
</evidence>
<proteinExistence type="inferred from homology"/>
<feature type="compositionally biased region" description="Basic and acidic residues" evidence="8">
    <location>
        <begin position="338"/>
        <end position="348"/>
    </location>
</feature>
<dbReference type="PANTHER" id="PTHR30518">
    <property type="entry name" value="ENDOLYTIC MUREIN TRANSGLYCOSYLASE"/>
    <property type="match status" value="1"/>
</dbReference>
<keyword evidence="1 7" id="KW-1003">Cell membrane</keyword>
<keyword evidence="7" id="KW-0997">Cell inner membrane</keyword>
<comment type="similarity">
    <text evidence="7">Belongs to the transglycosylase MltG family.</text>
</comment>
<keyword evidence="10" id="KW-1185">Reference proteome</keyword>
<comment type="function">
    <text evidence="7">Functions as a peptidoglycan terminase that cleaves nascent peptidoglycan strands endolytically to terminate their elongation.</text>
</comment>
<evidence type="ECO:0000256" key="2">
    <source>
        <dbReference type="ARBA" id="ARBA00022692"/>
    </source>
</evidence>
<dbReference type="GO" id="GO:0009252">
    <property type="term" value="P:peptidoglycan biosynthetic process"/>
    <property type="evidence" value="ECO:0007669"/>
    <property type="project" value="UniProtKB-UniRule"/>
</dbReference>
<sequence length="367" mass="39969">MKQQRWSERAKHPFVVGGNAALSILLIFMVAAAVMVEYGRQQFYGSGPLTSEEVVVVPRGLGVRQIADLLEEKGIIENKWTFVTGLQFTGSRGSLQAGEYAFPSGASMNDVMKIIASGKVIEHPVTIAEGLTSEQIVKRLAEIDVLSGEFRQIPPEGSLLPETYRVTRGTSREQMIKRMTAARDKALEEAWANRDPSIPVKSPFELLVLASIIEKETAIASERARVAAVFVNRLKKNMRLQSDPTIIYGLVGGKGSLGRPILRSEITRRSPYNTYVINGLPPGPIANVGREALEAAARPAKTDDLYFVADGSGGHAFASSYQEHRQNVAKWRAIERERGAAEADRVDPEDAEEVAPAAAGEASGRRG</sequence>
<evidence type="ECO:0000256" key="4">
    <source>
        <dbReference type="ARBA" id="ARBA00023136"/>
    </source>
</evidence>
<dbReference type="Pfam" id="PF02618">
    <property type="entry name" value="YceG"/>
    <property type="match status" value="1"/>
</dbReference>
<keyword evidence="2 7" id="KW-0812">Transmembrane</keyword>
<organism evidence="9 10">
    <name type="scientific">Agaricicola taiwanensis</name>
    <dbReference type="NCBI Taxonomy" id="591372"/>
    <lineage>
        <taxon>Bacteria</taxon>
        <taxon>Pseudomonadati</taxon>
        <taxon>Pseudomonadota</taxon>
        <taxon>Alphaproteobacteria</taxon>
        <taxon>Rhodobacterales</taxon>
        <taxon>Paracoccaceae</taxon>
        <taxon>Agaricicola</taxon>
    </lineage>
</organism>
<evidence type="ECO:0000256" key="7">
    <source>
        <dbReference type="HAMAP-Rule" id="MF_02065"/>
    </source>
</evidence>
<dbReference type="NCBIfam" id="TIGR00247">
    <property type="entry name" value="endolytic transglycosylase MltG"/>
    <property type="match status" value="1"/>
</dbReference>
<dbReference type="AlphaFoldDB" id="A0A8J2YJG5"/>
<dbReference type="EC" id="4.2.2.29" evidence="7"/>
<feature type="transmembrane region" description="Helical" evidence="7">
    <location>
        <begin position="12"/>
        <end position="36"/>
    </location>
</feature>
<dbReference type="Gene3D" id="3.30.160.60">
    <property type="entry name" value="Classic Zinc Finger"/>
    <property type="match status" value="1"/>
</dbReference>
<dbReference type="Gene3D" id="3.30.1490.480">
    <property type="entry name" value="Endolytic murein transglycosylase"/>
    <property type="match status" value="1"/>
</dbReference>
<keyword evidence="6 7" id="KW-0961">Cell wall biogenesis/degradation</keyword>
<evidence type="ECO:0000256" key="6">
    <source>
        <dbReference type="ARBA" id="ARBA00023316"/>
    </source>
</evidence>
<dbReference type="InterPro" id="IPR003770">
    <property type="entry name" value="MLTG-like"/>
</dbReference>
<evidence type="ECO:0000256" key="5">
    <source>
        <dbReference type="ARBA" id="ARBA00023239"/>
    </source>
</evidence>
<dbReference type="HAMAP" id="MF_02065">
    <property type="entry name" value="MltG"/>
    <property type="match status" value="1"/>
</dbReference>
<keyword evidence="3 7" id="KW-1133">Transmembrane helix</keyword>
<comment type="subcellular location">
    <subcellularLocation>
        <location evidence="7">Cell inner membrane</location>
        <topology evidence="7">Single-pass membrane protein</topology>
    </subcellularLocation>
</comment>
<comment type="catalytic activity">
    <reaction evidence="7">
        <text>a peptidoglycan chain = a peptidoglycan chain with N-acetyl-1,6-anhydromuramyl-[peptide] at the reducing end + a peptidoglycan chain with N-acetylglucosamine at the non-reducing end.</text>
        <dbReference type="EC" id="4.2.2.29"/>
    </reaction>
</comment>
<dbReference type="Proteomes" id="UP000602745">
    <property type="component" value="Unassembled WGS sequence"/>
</dbReference>
<evidence type="ECO:0000256" key="1">
    <source>
        <dbReference type="ARBA" id="ARBA00022475"/>
    </source>
</evidence>
<reference evidence="9" key="1">
    <citation type="journal article" date="2014" name="Int. J. Syst. Evol. Microbiol.">
        <title>Complete genome sequence of Corynebacterium casei LMG S-19264T (=DSM 44701T), isolated from a smear-ripened cheese.</title>
        <authorList>
            <consortium name="US DOE Joint Genome Institute (JGI-PGF)"/>
            <person name="Walter F."/>
            <person name="Albersmeier A."/>
            <person name="Kalinowski J."/>
            <person name="Ruckert C."/>
        </authorList>
    </citation>
    <scope>NUCLEOTIDE SEQUENCE</scope>
    <source>
        <strain evidence="9">CCM 7684</strain>
    </source>
</reference>
<dbReference type="GO" id="GO:0071555">
    <property type="term" value="P:cell wall organization"/>
    <property type="evidence" value="ECO:0007669"/>
    <property type="project" value="UniProtKB-KW"/>
</dbReference>
<dbReference type="GO" id="GO:0008932">
    <property type="term" value="F:lytic endotransglycosylase activity"/>
    <property type="evidence" value="ECO:0007669"/>
    <property type="project" value="UniProtKB-UniRule"/>
</dbReference>
<evidence type="ECO:0000256" key="8">
    <source>
        <dbReference type="SAM" id="MobiDB-lite"/>
    </source>
</evidence>
<evidence type="ECO:0000256" key="3">
    <source>
        <dbReference type="ARBA" id="ARBA00022989"/>
    </source>
</evidence>
<dbReference type="GO" id="GO:0005886">
    <property type="term" value="C:plasma membrane"/>
    <property type="evidence" value="ECO:0007669"/>
    <property type="project" value="UniProtKB-SubCell"/>
</dbReference>
<comment type="caution">
    <text evidence="9">The sequence shown here is derived from an EMBL/GenBank/DDBJ whole genome shotgun (WGS) entry which is preliminary data.</text>
</comment>
<dbReference type="RefSeq" id="WP_188410049.1">
    <property type="nucleotide sequence ID" value="NZ_BMCP01000002.1"/>
</dbReference>
<feature type="region of interest" description="Disordered" evidence="8">
    <location>
        <begin position="338"/>
        <end position="367"/>
    </location>
</feature>
<protein>
    <recommendedName>
        <fullName evidence="7">Endolytic murein transglycosylase</fullName>
        <ecNumber evidence="7">4.2.2.29</ecNumber>
    </recommendedName>
    <alternativeName>
        <fullName evidence="7">Peptidoglycan lytic transglycosylase</fullName>
    </alternativeName>
    <alternativeName>
        <fullName evidence="7">Peptidoglycan polymerization terminase</fullName>
    </alternativeName>
</protein>
<evidence type="ECO:0000313" key="10">
    <source>
        <dbReference type="Proteomes" id="UP000602745"/>
    </source>
</evidence>
<gene>
    <name evidence="7" type="primary">mltG</name>
    <name evidence="9" type="ORF">GCM10007276_25080</name>
</gene>
<keyword evidence="5 7" id="KW-0456">Lyase</keyword>
<keyword evidence="4 7" id="KW-0472">Membrane</keyword>